<reference evidence="8 9" key="1">
    <citation type="submission" date="2018-11" db="EMBL/GenBank/DDBJ databases">
        <authorList>
            <consortium name="Pathogen Informatics"/>
        </authorList>
    </citation>
    <scope>NUCLEOTIDE SEQUENCE [LARGE SCALE GENOMIC DNA]</scope>
</reference>
<dbReference type="PROSITE" id="PS50850">
    <property type="entry name" value="MFS"/>
    <property type="match status" value="1"/>
</dbReference>
<dbReference type="InterPro" id="IPR036259">
    <property type="entry name" value="MFS_trans_sf"/>
</dbReference>
<dbReference type="GO" id="GO:0012505">
    <property type="term" value="C:endomembrane system"/>
    <property type="evidence" value="ECO:0007669"/>
    <property type="project" value="UniProtKB-SubCell"/>
</dbReference>
<dbReference type="AlphaFoldDB" id="A0A3P6T863"/>
<feature type="domain" description="Major facilitator superfamily (MFS) profile" evidence="7">
    <location>
        <begin position="41"/>
        <end position="153"/>
    </location>
</feature>
<accession>A0A3P6T863</accession>
<evidence type="ECO:0000313" key="8">
    <source>
        <dbReference type="EMBL" id="VDK84266.1"/>
    </source>
</evidence>
<gene>
    <name evidence="8" type="ORF">CGOC_LOCUS8264</name>
</gene>
<dbReference type="PANTHER" id="PTHR23510:SF3">
    <property type="entry name" value="MAJOR FACILITATOR SUPERFAMILY DOMAIN-CONTAINING PROTEIN 8"/>
    <property type="match status" value="1"/>
</dbReference>
<dbReference type="SUPFAM" id="SSF103473">
    <property type="entry name" value="MFS general substrate transporter"/>
    <property type="match status" value="1"/>
</dbReference>
<evidence type="ECO:0000256" key="3">
    <source>
        <dbReference type="ARBA" id="ARBA00022692"/>
    </source>
</evidence>
<organism evidence="8 9">
    <name type="scientific">Cylicostephanus goldi</name>
    <name type="common">Nematode worm</name>
    <dbReference type="NCBI Taxonomy" id="71465"/>
    <lineage>
        <taxon>Eukaryota</taxon>
        <taxon>Metazoa</taxon>
        <taxon>Ecdysozoa</taxon>
        <taxon>Nematoda</taxon>
        <taxon>Chromadorea</taxon>
        <taxon>Rhabditida</taxon>
        <taxon>Rhabditina</taxon>
        <taxon>Rhabditomorpha</taxon>
        <taxon>Strongyloidea</taxon>
        <taxon>Strongylidae</taxon>
        <taxon>Cylicostephanus</taxon>
    </lineage>
</organism>
<feature type="transmembrane region" description="Helical" evidence="6">
    <location>
        <begin position="78"/>
        <end position="100"/>
    </location>
</feature>
<keyword evidence="2" id="KW-0813">Transport</keyword>
<evidence type="ECO:0000256" key="4">
    <source>
        <dbReference type="ARBA" id="ARBA00022989"/>
    </source>
</evidence>
<keyword evidence="3 6" id="KW-0812">Transmembrane</keyword>
<evidence type="ECO:0000256" key="5">
    <source>
        <dbReference type="ARBA" id="ARBA00023136"/>
    </source>
</evidence>
<name>A0A3P6T863_CYLGO</name>
<dbReference type="PANTHER" id="PTHR23510">
    <property type="entry name" value="INNER MEMBRANE TRANSPORT PROTEIN YAJR"/>
    <property type="match status" value="1"/>
</dbReference>
<dbReference type="EMBL" id="UYRV01030012">
    <property type="protein sequence ID" value="VDK84266.1"/>
    <property type="molecule type" value="Genomic_DNA"/>
</dbReference>
<keyword evidence="4 6" id="KW-1133">Transmembrane helix</keyword>
<dbReference type="GO" id="GO:0022857">
    <property type="term" value="F:transmembrane transporter activity"/>
    <property type="evidence" value="ECO:0007669"/>
    <property type="project" value="InterPro"/>
</dbReference>
<evidence type="ECO:0000313" key="9">
    <source>
        <dbReference type="Proteomes" id="UP000271889"/>
    </source>
</evidence>
<evidence type="ECO:0000256" key="6">
    <source>
        <dbReference type="SAM" id="Phobius"/>
    </source>
</evidence>
<sequence length="153" mass="17050">MSTVGHTQQVGDVDTAAKLEKVKTMNIGRVIAVYCSTPWRSVYVAALCSFVQAIQYGLFFSSLWPYLKSLDPTVSETFFGYIVAIYSLGQCIASPVFGYWSNRIKQVRAPTIFGFNMMLFGNLIYLFMDFLPHGYGYTMAISRALVGIGSMSE</sequence>
<dbReference type="GO" id="GO:0005765">
    <property type="term" value="C:lysosomal membrane"/>
    <property type="evidence" value="ECO:0007669"/>
    <property type="project" value="TreeGrafter"/>
</dbReference>
<protein>
    <recommendedName>
        <fullName evidence="7">Major facilitator superfamily (MFS) profile domain-containing protein</fullName>
    </recommendedName>
</protein>
<dbReference type="OrthoDB" id="370281at2759"/>
<dbReference type="Proteomes" id="UP000271889">
    <property type="component" value="Unassembled WGS sequence"/>
</dbReference>
<keyword evidence="5 6" id="KW-0472">Membrane</keyword>
<proteinExistence type="predicted"/>
<comment type="subcellular location">
    <subcellularLocation>
        <location evidence="1">Endomembrane system</location>
        <topology evidence="1">Multi-pass membrane protein</topology>
    </subcellularLocation>
</comment>
<evidence type="ECO:0000256" key="1">
    <source>
        <dbReference type="ARBA" id="ARBA00004127"/>
    </source>
</evidence>
<dbReference type="Gene3D" id="1.20.1250.20">
    <property type="entry name" value="MFS general substrate transporter like domains"/>
    <property type="match status" value="1"/>
</dbReference>
<evidence type="ECO:0000259" key="7">
    <source>
        <dbReference type="PROSITE" id="PS50850"/>
    </source>
</evidence>
<dbReference type="Pfam" id="PF07690">
    <property type="entry name" value="MFS_1"/>
    <property type="match status" value="1"/>
</dbReference>
<evidence type="ECO:0000256" key="2">
    <source>
        <dbReference type="ARBA" id="ARBA00022448"/>
    </source>
</evidence>
<feature type="transmembrane region" description="Helical" evidence="6">
    <location>
        <begin position="112"/>
        <end position="128"/>
    </location>
</feature>
<dbReference type="InterPro" id="IPR020846">
    <property type="entry name" value="MFS_dom"/>
</dbReference>
<keyword evidence="9" id="KW-1185">Reference proteome</keyword>
<dbReference type="InterPro" id="IPR051068">
    <property type="entry name" value="MFS_Domain-Containing_Protein"/>
</dbReference>
<feature type="transmembrane region" description="Helical" evidence="6">
    <location>
        <begin position="42"/>
        <end position="66"/>
    </location>
</feature>
<dbReference type="InterPro" id="IPR011701">
    <property type="entry name" value="MFS"/>
</dbReference>